<comment type="caution">
    <text evidence="1">The sequence shown here is derived from an EMBL/GenBank/DDBJ whole genome shotgun (WGS) entry which is preliminary data.</text>
</comment>
<accession>A0AAP5Q733</accession>
<dbReference type="EMBL" id="JANSLM010000002">
    <property type="protein sequence ID" value="MDT8836887.1"/>
    <property type="molecule type" value="Genomic_DNA"/>
</dbReference>
<dbReference type="Proteomes" id="UP001246473">
    <property type="component" value="Unassembled WGS sequence"/>
</dbReference>
<evidence type="ECO:0000313" key="1">
    <source>
        <dbReference type="EMBL" id="MDT8836887.1"/>
    </source>
</evidence>
<sequence length="71" mass="7422">MCAAKHHAKPVGLSLVVDNSTVGDRATYREAPSAEGIPEGWFEEEVGYVGALPSAVHALADPDESGRDGDD</sequence>
<proteinExistence type="predicted"/>
<dbReference type="AlphaFoldDB" id="A0AAP5Q733"/>
<reference evidence="1" key="1">
    <citation type="submission" date="2022-08" db="EMBL/GenBank/DDBJ databases">
        <authorList>
            <person name="Kim S.-J."/>
        </authorList>
    </citation>
    <scope>NUCLEOTIDE SEQUENCE</scope>
    <source>
        <strain evidence="1">KJ</strain>
    </source>
</reference>
<organism evidence="1 2">
    <name type="scientific">Paraburkholderia fungorum</name>
    <dbReference type="NCBI Taxonomy" id="134537"/>
    <lineage>
        <taxon>Bacteria</taxon>
        <taxon>Pseudomonadati</taxon>
        <taxon>Pseudomonadota</taxon>
        <taxon>Betaproteobacteria</taxon>
        <taxon>Burkholderiales</taxon>
        <taxon>Burkholderiaceae</taxon>
        <taxon>Paraburkholderia</taxon>
    </lineage>
</organism>
<protein>
    <submittedName>
        <fullName evidence="1">Uncharacterized protein</fullName>
    </submittedName>
</protein>
<gene>
    <name evidence="1" type="ORF">ParKJ_05645</name>
</gene>
<name>A0AAP5Q733_9BURK</name>
<dbReference type="RefSeq" id="WP_030099190.1">
    <property type="nucleotide sequence ID" value="NZ_CP099645.1"/>
</dbReference>
<evidence type="ECO:0000313" key="2">
    <source>
        <dbReference type="Proteomes" id="UP001246473"/>
    </source>
</evidence>